<gene>
    <name evidence="1" type="ORF">L6164_031454</name>
</gene>
<dbReference type="EMBL" id="CM039437">
    <property type="protein sequence ID" value="KAI4308372.1"/>
    <property type="molecule type" value="Genomic_DNA"/>
</dbReference>
<name>A0ACB9LG92_BAUVA</name>
<reference evidence="1 2" key="1">
    <citation type="journal article" date="2022" name="DNA Res.">
        <title>Chromosomal-level genome assembly of the orchid tree Bauhinia variegata (Leguminosae; Cercidoideae) supports the allotetraploid origin hypothesis of Bauhinia.</title>
        <authorList>
            <person name="Zhong Y."/>
            <person name="Chen Y."/>
            <person name="Zheng D."/>
            <person name="Pang J."/>
            <person name="Liu Y."/>
            <person name="Luo S."/>
            <person name="Meng S."/>
            <person name="Qian L."/>
            <person name="Wei D."/>
            <person name="Dai S."/>
            <person name="Zhou R."/>
        </authorList>
    </citation>
    <scope>NUCLEOTIDE SEQUENCE [LARGE SCALE GENOMIC DNA]</scope>
    <source>
        <strain evidence="1">BV-YZ2020</strain>
    </source>
</reference>
<keyword evidence="2" id="KW-1185">Reference proteome</keyword>
<accession>A0ACB9LG92</accession>
<proteinExistence type="predicted"/>
<protein>
    <submittedName>
        <fullName evidence="1">Uncharacterized protein</fullName>
    </submittedName>
</protein>
<sequence length="139" mass="15811">MNSTGTQVQPLLEMPKYHVPDNEKENDRSTSGNSSSNAPRISVPIHPTINHQNLQKFPNDVISTSSSTTPPNSSMKETSSDTRLMIRLRNRSCMCERRAALKEKSKNRSKIILYSATKLRYSKIFFCVFRLMDGVLYIV</sequence>
<evidence type="ECO:0000313" key="1">
    <source>
        <dbReference type="EMBL" id="KAI4308372.1"/>
    </source>
</evidence>
<evidence type="ECO:0000313" key="2">
    <source>
        <dbReference type="Proteomes" id="UP000828941"/>
    </source>
</evidence>
<organism evidence="1 2">
    <name type="scientific">Bauhinia variegata</name>
    <name type="common">Purple orchid tree</name>
    <name type="synonym">Phanera variegata</name>
    <dbReference type="NCBI Taxonomy" id="167791"/>
    <lineage>
        <taxon>Eukaryota</taxon>
        <taxon>Viridiplantae</taxon>
        <taxon>Streptophyta</taxon>
        <taxon>Embryophyta</taxon>
        <taxon>Tracheophyta</taxon>
        <taxon>Spermatophyta</taxon>
        <taxon>Magnoliopsida</taxon>
        <taxon>eudicotyledons</taxon>
        <taxon>Gunneridae</taxon>
        <taxon>Pentapetalae</taxon>
        <taxon>rosids</taxon>
        <taxon>fabids</taxon>
        <taxon>Fabales</taxon>
        <taxon>Fabaceae</taxon>
        <taxon>Cercidoideae</taxon>
        <taxon>Cercideae</taxon>
        <taxon>Bauhiniinae</taxon>
        <taxon>Bauhinia</taxon>
    </lineage>
</organism>
<comment type="caution">
    <text evidence="1">The sequence shown here is derived from an EMBL/GenBank/DDBJ whole genome shotgun (WGS) entry which is preliminary data.</text>
</comment>
<dbReference type="Proteomes" id="UP000828941">
    <property type="component" value="Chromosome 12"/>
</dbReference>